<protein>
    <submittedName>
        <fullName evidence="3">TPR repeat protein</fullName>
    </submittedName>
</protein>
<evidence type="ECO:0000256" key="2">
    <source>
        <dbReference type="SAM" id="SignalP"/>
    </source>
</evidence>
<dbReference type="Proteomes" id="UP000253426">
    <property type="component" value="Unassembled WGS sequence"/>
</dbReference>
<name>A0A366HTQ5_9BACT</name>
<gene>
    <name evidence="3" type="ORF">DES53_101264</name>
</gene>
<dbReference type="InterPro" id="IPR050767">
    <property type="entry name" value="Sel1_AlgK"/>
</dbReference>
<organism evidence="3 4">
    <name type="scientific">Roseimicrobium gellanilyticum</name>
    <dbReference type="NCBI Taxonomy" id="748857"/>
    <lineage>
        <taxon>Bacteria</taxon>
        <taxon>Pseudomonadati</taxon>
        <taxon>Verrucomicrobiota</taxon>
        <taxon>Verrucomicrobiia</taxon>
        <taxon>Verrucomicrobiales</taxon>
        <taxon>Verrucomicrobiaceae</taxon>
        <taxon>Roseimicrobium</taxon>
    </lineage>
</organism>
<dbReference type="PANTHER" id="PTHR11102">
    <property type="entry name" value="SEL-1-LIKE PROTEIN"/>
    <property type="match status" value="1"/>
</dbReference>
<evidence type="ECO:0000313" key="3">
    <source>
        <dbReference type="EMBL" id="RBP47467.1"/>
    </source>
</evidence>
<dbReference type="SMART" id="SM00671">
    <property type="entry name" value="SEL1"/>
    <property type="match status" value="5"/>
</dbReference>
<evidence type="ECO:0000313" key="4">
    <source>
        <dbReference type="Proteomes" id="UP000253426"/>
    </source>
</evidence>
<feature type="chain" id="PRO_5016850897" evidence="2">
    <location>
        <begin position="26"/>
        <end position="382"/>
    </location>
</feature>
<feature type="compositionally biased region" description="Basic and acidic residues" evidence="1">
    <location>
        <begin position="367"/>
        <end position="382"/>
    </location>
</feature>
<proteinExistence type="predicted"/>
<accession>A0A366HTQ5</accession>
<evidence type="ECO:0000256" key="1">
    <source>
        <dbReference type="SAM" id="MobiDB-lite"/>
    </source>
</evidence>
<keyword evidence="2" id="KW-0732">Signal</keyword>
<dbReference type="InterPro" id="IPR006597">
    <property type="entry name" value="Sel1-like"/>
</dbReference>
<dbReference type="PANTHER" id="PTHR11102:SF160">
    <property type="entry name" value="ERAD-ASSOCIATED E3 UBIQUITIN-PROTEIN LIGASE COMPONENT HRD3"/>
    <property type="match status" value="1"/>
</dbReference>
<feature type="compositionally biased region" description="Basic and acidic residues" evidence="1">
    <location>
        <begin position="327"/>
        <end position="359"/>
    </location>
</feature>
<dbReference type="InterPro" id="IPR011990">
    <property type="entry name" value="TPR-like_helical_dom_sf"/>
</dbReference>
<comment type="caution">
    <text evidence="3">The sequence shown here is derived from an EMBL/GenBank/DDBJ whole genome shotgun (WGS) entry which is preliminary data.</text>
</comment>
<dbReference type="Gene3D" id="1.25.40.10">
    <property type="entry name" value="Tetratricopeptide repeat domain"/>
    <property type="match status" value="1"/>
</dbReference>
<feature type="region of interest" description="Disordered" evidence="1">
    <location>
        <begin position="327"/>
        <end position="382"/>
    </location>
</feature>
<dbReference type="Pfam" id="PF08238">
    <property type="entry name" value="Sel1"/>
    <property type="match status" value="5"/>
</dbReference>
<dbReference type="EMBL" id="QNRR01000001">
    <property type="protein sequence ID" value="RBP47467.1"/>
    <property type="molecule type" value="Genomic_DNA"/>
</dbReference>
<feature type="signal peptide" evidence="2">
    <location>
        <begin position="1"/>
        <end position="25"/>
    </location>
</feature>
<dbReference type="SUPFAM" id="SSF81901">
    <property type="entry name" value="HCP-like"/>
    <property type="match status" value="2"/>
</dbReference>
<dbReference type="AlphaFoldDB" id="A0A366HTQ5"/>
<sequence>MIYSMKQRCLWIAALLALAALPLQAQFGADTQDDKFDASALQQLAERGNADAQFELGVRYLGGEGLTKDEKKASEWLQKSADQHNLAAMNALGTLHEEGVGLAKDEKKAFEWYEKAAKYGFPLAQQNLAECYESGKGVEKNPAEAMKWLERAAHQEFAPSQALYAWKLEKGSGVDKNTPEAAKWYLKAAQNGLIRAMTHLAYMYYTGTGVPLDYRRAEAWYRRAARSEDPWARNDLAWFLSVCPDETFHDGPTAVEFARSAVDKMQKQDYQVVDTLAAALARDGKFGEAVQLQTKALVMFSEDKEKEYTDEDRSKLEKELGERLTKYKEQRAWTEKHPKPETGAKPLVEDRILQEEIIPRRKPKTTPKREGDDEGGSRKPVV</sequence>
<reference evidence="3 4" key="1">
    <citation type="submission" date="2018-06" db="EMBL/GenBank/DDBJ databases">
        <title>Genomic Encyclopedia of Type Strains, Phase IV (KMG-IV): sequencing the most valuable type-strain genomes for metagenomic binning, comparative biology and taxonomic classification.</title>
        <authorList>
            <person name="Goeker M."/>
        </authorList>
    </citation>
    <scope>NUCLEOTIDE SEQUENCE [LARGE SCALE GENOMIC DNA]</scope>
    <source>
        <strain evidence="3 4">DSM 25532</strain>
    </source>
</reference>
<keyword evidence="4" id="KW-1185">Reference proteome</keyword>